<accession>A0A875S0Q3</accession>
<dbReference type="GO" id="GO:0034486">
    <property type="term" value="P:vacuolar transmembrane transport"/>
    <property type="evidence" value="ECO:0007669"/>
    <property type="project" value="TreeGrafter"/>
</dbReference>
<dbReference type="KEGG" id="bnn:FOA43_001005"/>
<comment type="subcellular location">
    <subcellularLocation>
        <location evidence="1">Membrane</location>
        <topology evidence="1">Multi-pass membrane protein</topology>
    </subcellularLocation>
</comment>
<evidence type="ECO:0000256" key="5">
    <source>
        <dbReference type="ARBA" id="ARBA00022692"/>
    </source>
</evidence>
<dbReference type="EMBL" id="CP064812">
    <property type="protein sequence ID" value="QPG73692.1"/>
    <property type="molecule type" value="Genomic_DNA"/>
</dbReference>
<dbReference type="GeneID" id="62194406"/>
<dbReference type="InterPro" id="IPR004842">
    <property type="entry name" value="SLC12A_fam"/>
</dbReference>
<feature type="compositionally biased region" description="Gly residues" evidence="8">
    <location>
        <begin position="1042"/>
        <end position="1052"/>
    </location>
</feature>
<evidence type="ECO:0000313" key="12">
    <source>
        <dbReference type="EMBL" id="QPG73692.1"/>
    </source>
</evidence>
<evidence type="ECO:0000256" key="4">
    <source>
        <dbReference type="ARBA" id="ARBA00022448"/>
    </source>
</evidence>
<dbReference type="InterPro" id="IPR004841">
    <property type="entry name" value="AA-permease/SLC12A_dom"/>
</dbReference>
<protein>
    <submittedName>
        <fullName evidence="12">Uncharacterized protein</fullName>
    </submittedName>
</protein>
<keyword evidence="5 9" id="KW-0812">Transmembrane</keyword>
<evidence type="ECO:0000256" key="9">
    <source>
        <dbReference type="SAM" id="Phobius"/>
    </source>
</evidence>
<dbReference type="Proteomes" id="UP000662931">
    <property type="component" value="Chromosome 1"/>
</dbReference>
<feature type="compositionally biased region" description="Polar residues" evidence="8">
    <location>
        <begin position="16"/>
        <end position="27"/>
    </location>
</feature>
<evidence type="ECO:0000256" key="2">
    <source>
        <dbReference type="ARBA" id="ARBA00006983"/>
    </source>
</evidence>
<evidence type="ECO:0000256" key="6">
    <source>
        <dbReference type="ARBA" id="ARBA00022989"/>
    </source>
</evidence>
<evidence type="ECO:0000259" key="11">
    <source>
        <dbReference type="Pfam" id="PF03522"/>
    </source>
</evidence>
<dbReference type="Gene3D" id="1.20.1740.10">
    <property type="entry name" value="Amino acid/polyamine transporter I"/>
    <property type="match status" value="1"/>
</dbReference>
<name>A0A875S0Q3_EENNA</name>
<dbReference type="GO" id="GO:0055064">
    <property type="term" value="P:chloride ion homeostasis"/>
    <property type="evidence" value="ECO:0007669"/>
    <property type="project" value="TreeGrafter"/>
</dbReference>
<organism evidence="12 13">
    <name type="scientific">Eeniella nana</name>
    <name type="common">Yeast</name>
    <name type="synonym">Brettanomyces nanus</name>
    <dbReference type="NCBI Taxonomy" id="13502"/>
    <lineage>
        <taxon>Eukaryota</taxon>
        <taxon>Fungi</taxon>
        <taxon>Dikarya</taxon>
        <taxon>Ascomycota</taxon>
        <taxon>Saccharomycotina</taxon>
        <taxon>Pichiomycetes</taxon>
        <taxon>Pichiales</taxon>
        <taxon>Pichiaceae</taxon>
        <taxon>Brettanomyces</taxon>
    </lineage>
</organism>
<reference evidence="12" key="1">
    <citation type="submission" date="2020-10" db="EMBL/GenBank/DDBJ databases">
        <authorList>
            <person name="Roach M.J.R."/>
        </authorList>
    </citation>
    <scope>NUCLEOTIDE SEQUENCE</scope>
    <source>
        <strain evidence="12">CBS 1945</strain>
    </source>
</reference>
<dbReference type="OrthoDB" id="2020542at2759"/>
<feature type="transmembrane region" description="Helical" evidence="9">
    <location>
        <begin position="160"/>
        <end position="179"/>
    </location>
</feature>
<dbReference type="FunFam" id="1.20.1740.10:FF:000013">
    <property type="entry name" value="Solute carrier family 12 member"/>
    <property type="match status" value="1"/>
</dbReference>
<comment type="similarity">
    <text evidence="3">Belongs to the SLC12A transporter family.</text>
</comment>
<comment type="similarity">
    <text evidence="2">Belongs to the amino acid-polyamine-organocation (APC) superfamily. YAT (TC 2.A.3.10) family.</text>
</comment>
<feature type="transmembrane region" description="Helical" evidence="9">
    <location>
        <begin position="215"/>
        <end position="235"/>
    </location>
</feature>
<feature type="region of interest" description="Disordered" evidence="8">
    <location>
        <begin position="1"/>
        <end position="66"/>
    </location>
</feature>
<dbReference type="GO" id="GO:0005774">
    <property type="term" value="C:vacuolar membrane"/>
    <property type="evidence" value="ECO:0007669"/>
    <property type="project" value="TreeGrafter"/>
</dbReference>
<evidence type="ECO:0000256" key="8">
    <source>
        <dbReference type="SAM" id="MobiDB-lite"/>
    </source>
</evidence>
<feature type="domain" description="Amino acid permease/ SLC12A" evidence="10">
    <location>
        <begin position="91"/>
        <end position="568"/>
    </location>
</feature>
<feature type="transmembrane region" description="Helical" evidence="9">
    <location>
        <begin position="340"/>
        <end position="361"/>
    </location>
</feature>
<evidence type="ECO:0000313" key="13">
    <source>
        <dbReference type="Proteomes" id="UP000662931"/>
    </source>
</evidence>
<feature type="transmembrane region" description="Helical" evidence="9">
    <location>
        <begin position="381"/>
        <end position="406"/>
    </location>
</feature>
<feature type="region of interest" description="Disordered" evidence="8">
    <location>
        <begin position="1042"/>
        <end position="1073"/>
    </location>
</feature>
<keyword evidence="6 9" id="KW-1133">Transmembrane helix</keyword>
<feature type="transmembrane region" description="Helical" evidence="9">
    <location>
        <begin position="490"/>
        <end position="509"/>
    </location>
</feature>
<gene>
    <name evidence="12" type="ORF">FOA43_001005</name>
</gene>
<evidence type="ECO:0000259" key="10">
    <source>
        <dbReference type="Pfam" id="PF00324"/>
    </source>
</evidence>
<dbReference type="PANTHER" id="PTHR11827:SF72">
    <property type="entry name" value="GH08340P"/>
    <property type="match status" value="1"/>
</dbReference>
<feature type="transmembrane region" description="Helical" evidence="9">
    <location>
        <begin position="431"/>
        <end position="450"/>
    </location>
</feature>
<evidence type="ECO:0000256" key="3">
    <source>
        <dbReference type="ARBA" id="ARBA00010593"/>
    </source>
</evidence>
<feature type="transmembrane region" description="Helical" evidence="9">
    <location>
        <begin position="514"/>
        <end position="532"/>
    </location>
</feature>
<dbReference type="Pfam" id="PF03522">
    <property type="entry name" value="SLC12"/>
    <property type="match status" value="1"/>
</dbReference>
<dbReference type="GO" id="GO:0015379">
    <property type="term" value="F:potassium:chloride symporter activity"/>
    <property type="evidence" value="ECO:0007669"/>
    <property type="project" value="TreeGrafter"/>
</dbReference>
<proteinExistence type="inferred from homology"/>
<feature type="domain" description="SLC12A transporter C-terminal" evidence="11">
    <location>
        <begin position="581"/>
        <end position="665"/>
    </location>
</feature>
<feature type="transmembrane region" description="Helical" evidence="9">
    <location>
        <begin position="89"/>
        <end position="111"/>
    </location>
</feature>
<dbReference type="GO" id="GO:0055075">
    <property type="term" value="P:potassium ion homeostasis"/>
    <property type="evidence" value="ECO:0007669"/>
    <property type="project" value="TreeGrafter"/>
</dbReference>
<feature type="compositionally biased region" description="Low complexity" evidence="8">
    <location>
        <begin position="1053"/>
        <end position="1062"/>
    </location>
</feature>
<feature type="transmembrane region" description="Helical" evidence="9">
    <location>
        <begin position="242"/>
        <end position="261"/>
    </location>
</feature>
<dbReference type="GO" id="GO:0006884">
    <property type="term" value="P:cell volume homeostasis"/>
    <property type="evidence" value="ECO:0007669"/>
    <property type="project" value="TreeGrafter"/>
</dbReference>
<sequence length="1324" mass="144168">MPSSKSPLIRKVRDSYGSTGASSNVLGTASLPVISGTTGSRRRYGNPYRAQSSGLPSRESTEIPDNSNVPQGVVNYQLEKPPHPKLSTLAGVTMPTILNVLSILMFLRFGFILGQMGIVGTLFLLVLSYGINILTTLSVSAIATNGIVKGGGAYYMISRSLGVEFGGAIGIILFIGQILNSAMNAAGIVEPLLYNFGVREGIIIQILPDQGIWQLFYATAVLALCTLVALVGAGLVSRCGGLFCVVLLTATLSIPVSSIVMKPFDLPDLGVSYSGLSWETFFENLWPHYTAGAAGSRLATVETFNDLFGIFFPATAGILAGSSMSQDLANPSKAIPTGTLQGILVTVVCYFLVICTMGCAIPRQLLYREVQVLQTVSVSPILVVMGETAGTLFSIIVGLVGAAQLLQAISRDQIFPGLSKVFGSNKYPSKGWYAIAFSWLLCQLCLFADVNQLATMITMAFLMTFIAINVACGLLKIGSAPNFRPSFRYFNVYTAFSGTVASVVAMFIVDGLSACLVITFMAFLIVLIHYVSPPKQWGDVSQSLIYHQVRKYLLKLRQDNVKYWRPQILLLADNPRTTWRLIRFCNHLKKGGLYVLGHVLVTRQFQQRAGELNKQRAAWEKVRDLANIKAFVQIAIAPTFSWGVRNVFLGSGLGGMKPNITILAFYDLSNYSKEQLKLPSRLKFENRTDQYANQVDIGMDKLPTDSCALEQKVKLMEWVQTLEDLSLLNSNVAVAKGFPRLLIPSEEAPKVSESSKKYIDLYPIQMASKVTDKTGDKNMMTTNFDTYTLILQLGAILHTVPAWHKTHRLRVVVFVEYIEDVKEERERVMSLLDILRIEAEVVVKCLDSGEFSSYRYIARGEHITDNSLMKLIDETLHSDVWWKTLKQFRDEEQQIREMQDNTPHNTIEFPSSTENSVTVNSRAIRNIERSQHRGRYSFSKMNNLGVSLSMVANKLPAADIHRMTEESTEDDWSYSRSTSDTESVTSYASSISALPSPYILPKTASEHVPHFTIGAGSTASINGSNTVMSGASGSIGVGSGGNAGSTGNGGSNGTAESTTGGSTMNGSIVTPVRKNGNSAYRMRRPIFDTLKSSHSLRKERSSMMFTAETMPSSHVLEDAQGNEPSIVFIKDQKPKKKKEVQENTIKKDIAHVNTARPCPEGISDGSFVIGASGVTSGVNGFDGVKGGREANNFTASIDGIGISPVCSPKVHLSSSCDAGAVQNVNITVKNGKSSTPQSYSDTSSTSLSFNELPNKCQFLILNELMRDTSKNSALIFSTLPAPDIGLHESEDDCIEYAADLEVWCAGLPPTLLINAKTMTVTTNL</sequence>
<feature type="transmembrane region" description="Helical" evidence="9">
    <location>
        <begin position="457"/>
        <end position="478"/>
    </location>
</feature>
<keyword evidence="7 9" id="KW-0472">Membrane</keyword>
<dbReference type="RefSeq" id="XP_038777257.1">
    <property type="nucleotide sequence ID" value="XM_038921329.1"/>
</dbReference>
<dbReference type="InterPro" id="IPR018491">
    <property type="entry name" value="SLC12_C"/>
</dbReference>
<dbReference type="PANTHER" id="PTHR11827">
    <property type="entry name" value="SOLUTE CARRIER FAMILY 12, CATION COTRANSPORTERS"/>
    <property type="match status" value="1"/>
</dbReference>
<evidence type="ECO:0000256" key="7">
    <source>
        <dbReference type="ARBA" id="ARBA00023136"/>
    </source>
</evidence>
<keyword evidence="13" id="KW-1185">Reference proteome</keyword>
<keyword evidence="4" id="KW-0813">Transport</keyword>
<dbReference type="Pfam" id="PF00324">
    <property type="entry name" value="AA_permease"/>
    <property type="match status" value="1"/>
</dbReference>
<feature type="transmembrane region" description="Helical" evidence="9">
    <location>
        <begin position="123"/>
        <end position="148"/>
    </location>
</feature>
<evidence type="ECO:0000256" key="1">
    <source>
        <dbReference type="ARBA" id="ARBA00004141"/>
    </source>
</evidence>